<reference evidence="2 3" key="1">
    <citation type="submission" date="2013-09" db="EMBL/GenBank/DDBJ databases">
        <authorList>
            <person name="Zeng Z."/>
            <person name="Chen C."/>
        </authorList>
    </citation>
    <scope>NUCLEOTIDE SEQUENCE [LARGE SCALE GENOMIC DNA]</scope>
    <source>
        <strain evidence="2 3">F44-8</strain>
    </source>
</reference>
<dbReference type="EMBL" id="JRLV01000007">
    <property type="protein sequence ID" value="KGO81545.1"/>
    <property type="molecule type" value="Genomic_DNA"/>
</dbReference>
<dbReference type="RefSeq" id="WP_035132859.1">
    <property type="nucleotide sequence ID" value="NZ_JRLV01000007.1"/>
</dbReference>
<dbReference type="eggNOG" id="ENOG502Z7MQ">
    <property type="taxonomic scope" value="Bacteria"/>
</dbReference>
<protein>
    <recommendedName>
        <fullName evidence="4">DUF4835 domain-containing protein</fullName>
    </recommendedName>
</protein>
<evidence type="ECO:0008006" key="4">
    <source>
        <dbReference type="Google" id="ProtNLM"/>
    </source>
</evidence>
<feature type="chain" id="PRO_5002002549" description="DUF4835 domain-containing protein" evidence="1">
    <location>
        <begin position="19"/>
        <end position="294"/>
    </location>
</feature>
<feature type="signal peptide" evidence="1">
    <location>
        <begin position="1"/>
        <end position="18"/>
    </location>
</feature>
<comment type="caution">
    <text evidence="2">The sequence shown here is derived from an EMBL/GenBank/DDBJ whole genome shotgun (WGS) entry which is preliminary data.</text>
</comment>
<organism evidence="2 3">
    <name type="scientific">Flavobacterium beibuense F44-8</name>
    <dbReference type="NCBI Taxonomy" id="1406840"/>
    <lineage>
        <taxon>Bacteria</taxon>
        <taxon>Pseudomonadati</taxon>
        <taxon>Bacteroidota</taxon>
        <taxon>Flavobacteriia</taxon>
        <taxon>Flavobacteriales</taxon>
        <taxon>Flavobacteriaceae</taxon>
        <taxon>Flavobacterium</taxon>
    </lineage>
</organism>
<dbReference type="InterPro" id="IPR032274">
    <property type="entry name" value="DUF4835"/>
</dbReference>
<accession>A0A0A2LZK7</accession>
<sequence>MYRYLGLLLLLLSFSVKGQELNATVQVNYSQITDANTQIFKTLETSVTEFVNNTRFTSRNFERNERIDCVFFINITAYQSNSFDATLQVQSSRPIFNSSYLSPVLNFNDKNFGFSYTEFQNMVYNPESYTSNLISVISFYANMIIGMDADTYEFEGGTPYYDVALRIASAAQQSGYKGWSQQDGNQNRYFLINDILSNTYRDFRQALYDYHRLGMDIMADNSKEGKEKIIEAINTLSKVNRARPNAFLTRVFFDAKSDEVVSIFSAGPMVTLTDLVDTLNKISPLNSAKWSTIK</sequence>
<proteinExistence type="predicted"/>
<evidence type="ECO:0000313" key="3">
    <source>
        <dbReference type="Proteomes" id="UP000030129"/>
    </source>
</evidence>
<keyword evidence="3" id="KW-1185">Reference proteome</keyword>
<gene>
    <name evidence="2" type="ORF">Q763_07820</name>
</gene>
<evidence type="ECO:0000256" key="1">
    <source>
        <dbReference type="SAM" id="SignalP"/>
    </source>
</evidence>
<name>A0A0A2LZK7_9FLAO</name>
<keyword evidence="1" id="KW-0732">Signal</keyword>
<dbReference type="Proteomes" id="UP000030129">
    <property type="component" value="Unassembled WGS sequence"/>
</dbReference>
<dbReference type="Pfam" id="PF16119">
    <property type="entry name" value="DUF4835"/>
    <property type="match status" value="1"/>
</dbReference>
<evidence type="ECO:0000313" key="2">
    <source>
        <dbReference type="EMBL" id="KGO81545.1"/>
    </source>
</evidence>
<dbReference type="AlphaFoldDB" id="A0A0A2LZK7"/>
<dbReference type="STRING" id="1406840.Q763_07820"/>